<dbReference type="SUPFAM" id="SSF53850">
    <property type="entry name" value="Periplasmic binding protein-like II"/>
    <property type="match status" value="1"/>
</dbReference>
<name>A0A099ETX8_9RHOB</name>
<proteinExistence type="inferred from homology"/>
<dbReference type="PANTHER" id="PTHR30346">
    <property type="entry name" value="TRANSCRIPTIONAL DUAL REGULATOR HCAR-RELATED"/>
    <property type="match status" value="1"/>
</dbReference>
<dbReference type="PANTHER" id="PTHR30346:SF0">
    <property type="entry name" value="HCA OPERON TRANSCRIPTIONAL ACTIVATOR HCAR"/>
    <property type="match status" value="1"/>
</dbReference>
<reference evidence="6 8" key="2">
    <citation type="submission" date="2014-10" db="EMBL/GenBank/DDBJ databases">
        <title>Paracoccus sanguinis sp. nov., isolated from clinical specimens of New York State patients.</title>
        <authorList>
            <person name="Mingle L.A."/>
            <person name="Cole J.A."/>
            <person name="Lapierre P."/>
            <person name="Musser K.A."/>
        </authorList>
    </citation>
    <scope>NUCLEOTIDE SEQUENCE [LARGE SCALE GENOMIC DNA]</scope>
    <source>
        <strain evidence="6 8">JCM 14014</strain>
    </source>
</reference>
<dbReference type="Proteomes" id="UP000182312">
    <property type="component" value="Unassembled WGS sequence"/>
</dbReference>
<dbReference type="GO" id="GO:0003700">
    <property type="term" value="F:DNA-binding transcription factor activity"/>
    <property type="evidence" value="ECO:0007669"/>
    <property type="project" value="InterPro"/>
</dbReference>
<dbReference type="Gene3D" id="3.40.190.10">
    <property type="entry name" value="Periplasmic binding protein-like II"/>
    <property type="match status" value="2"/>
</dbReference>
<dbReference type="InterPro" id="IPR000847">
    <property type="entry name" value="LysR_HTH_N"/>
</dbReference>
<evidence type="ECO:0000256" key="4">
    <source>
        <dbReference type="ARBA" id="ARBA00023163"/>
    </source>
</evidence>
<dbReference type="SUPFAM" id="SSF46785">
    <property type="entry name" value="Winged helix' DNA-binding domain"/>
    <property type="match status" value="1"/>
</dbReference>
<organism evidence="6 8">
    <name type="scientific">Paracoccus halophilus</name>
    <dbReference type="NCBI Taxonomy" id="376733"/>
    <lineage>
        <taxon>Bacteria</taxon>
        <taxon>Pseudomonadati</taxon>
        <taxon>Pseudomonadota</taxon>
        <taxon>Alphaproteobacteria</taxon>
        <taxon>Rhodobacterales</taxon>
        <taxon>Paracoccaceae</taxon>
        <taxon>Paracoccus</taxon>
    </lineage>
</organism>
<sequence length="304" mass="33713">MDIQQIRCFLAVAEELHFGRAAQAMDMLPASLGRQIRLLEDRFETRLFLRTTRNVALTEAGTAILDDARGLVAHADRFEQRIRAVRRSETAVLKVGAIDSAANGLMPQLLQLLRARRPEIEVQLVEQKTMHLLPRILSGSLDIAFCRPPDIRDPKIHFQTLFFETAVVALPETHPLADRSDLTVEDLADAPLIVPDRRSRPHSHDLTIKLFTDAGLTARIAQIAEEKHTIVNLVATGTGLAIVPRWASRIAVPGVRFVPLVLPEGTTRGKLILAAAWARGTRDDHRDALLAVLDENLQMIEASA</sequence>
<dbReference type="Gene3D" id="1.10.10.10">
    <property type="entry name" value="Winged helix-like DNA-binding domain superfamily/Winged helix DNA-binding domain"/>
    <property type="match status" value="1"/>
</dbReference>
<evidence type="ECO:0000313" key="9">
    <source>
        <dbReference type="Proteomes" id="UP000182312"/>
    </source>
</evidence>
<evidence type="ECO:0000259" key="5">
    <source>
        <dbReference type="PROSITE" id="PS50931"/>
    </source>
</evidence>
<evidence type="ECO:0000256" key="2">
    <source>
        <dbReference type="ARBA" id="ARBA00023015"/>
    </source>
</evidence>
<dbReference type="InterPro" id="IPR036388">
    <property type="entry name" value="WH-like_DNA-bd_sf"/>
</dbReference>
<dbReference type="Pfam" id="PF00126">
    <property type="entry name" value="HTH_1"/>
    <property type="match status" value="1"/>
</dbReference>
<keyword evidence="2" id="KW-0805">Transcription regulation</keyword>
<dbReference type="OrthoDB" id="9815174at2"/>
<protein>
    <submittedName>
        <fullName evidence="6 7">Transcriptional regulator</fullName>
    </submittedName>
</protein>
<reference evidence="7 9" key="3">
    <citation type="submission" date="2016-10" db="EMBL/GenBank/DDBJ databases">
        <authorList>
            <person name="de Groot N.N."/>
        </authorList>
    </citation>
    <scope>NUCLEOTIDE SEQUENCE [LARGE SCALE GENOMIC DNA]</scope>
    <source>
        <strain evidence="7 9">CGMCC 1.6117</strain>
    </source>
</reference>
<dbReference type="Proteomes" id="UP000029846">
    <property type="component" value="Unassembled WGS sequence"/>
</dbReference>
<dbReference type="InterPro" id="IPR005119">
    <property type="entry name" value="LysR_subst-bd"/>
</dbReference>
<dbReference type="InterPro" id="IPR036390">
    <property type="entry name" value="WH_DNA-bd_sf"/>
</dbReference>
<dbReference type="RefSeq" id="WP_036744109.1">
    <property type="nucleotide sequence ID" value="NZ_FOJO01000049.1"/>
</dbReference>
<dbReference type="STRING" id="376733.SAMN04487972_1499"/>
<reference evidence="6 8" key="1">
    <citation type="submission" date="2014-09" db="EMBL/GenBank/DDBJ databases">
        <authorList>
            <person name="McGinnis J.M."/>
            <person name="Wolfgang W.J."/>
        </authorList>
    </citation>
    <scope>NUCLEOTIDE SEQUENCE [LARGE SCALE GENOMIC DNA]</scope>
    <source>
        <strain evidence="6 8">JCM 14014</strain>
    </source>
</reference>
<dbReference type="PROSITE" id="PS50931">
    <property type="entry name" value="HTH_LYSR"/>
    <property type="match status" value="1"/>
</dbReference>
<dbReference type="FunFam" id="1.10.10.10:FF:000001">
    <property type="entry name" value="LysR family transcriptional regulator"/>
    <property type="match status" value="1"/>
</dbReference>
<dbReference type="GO" id="GO:0003677">
    <property type="term" value="F:DNA binding"/>
    <property type="evidence" value="ECO:0007669"/>
    <property type="project" value="UniProtKB-KW"/>
</dbReference>
<dbReference type="eggNOG" id="COG0583">
    <property type="taxonomic scope" value="Bacteria"/>
</dbReference>
<keyword evidence="8" id="KW-1185">Reference proteome</keyword>
<dbReference type="GO" id="GO:0032993">
    <property type="term" value="C:protein-DNA complex"/>
    <property type="evidence" value="ECO:0007669"/>
    <property type="project" value="TreeGrafter"/>
</dbReference>
<gene>
    <name evidence="6" type="ORF">IT41_19050</name>
    <name evidence="7" type="ORF">SAMN04487972_1499</name>
</gene>
<evidence type="ECO:0000256" key="3">
    <source>
        <dbReference type="ARBA" id="ARBA00023125"/>
    </source>
</evidence>
<accession>A0A099ETX8</accession>
<evidence type="ECO:0000313" key="8">
    <source>
        <dbReference type="Proteomes" id="UP000029846"/>
    </source>
</evidence>
<evidence type="ECO:0000313" key="6">
    <source>
        <dbReference type="EMBL" id="KGJ01860.1"/>
    </source>
</evidence>
<dbReference type="Pfam" id="PF03466">
    <property type="entry name" value="LysR_substrate"/>
    <property type="match status" value="1"/>
</dbReference>
<keyword evidence="4" id="KW-0804">Transcription</keyword>
<dbReference type="EMBL" id="JRKN01000055">
    <property type="protein sequence ID" value="KGJ01860.1"/>
    <property type="molecule type" value="Genomic_DNA"/>
</dbReference>
<comment type="similarity">
    <text evidence="1">Belongs to the LysR transcriptional regulatory family.</text>
</comment>
<feature type="domain" description="HTH lysR-type" evidence="5">
    <location>
        <begin position="1"/>
        <end position="58"/>
    </location>
</feature>
<evidence type="ECO:0000313" key="7">
    <source>
        <dbReference type="EMBL" id="SFA62442.1"/>
    </source>
</evidence>
<dbReference type="EMBL" id="FOJO01000049">
    <property type="protein sequence ID" value="SFA62442.1"/>
    <property type="molecule type" value="Genomic_DNA"/>
</dbReference>
<keyword evidence="3 7" id="KW-0238">DNA-binding</keyword>
<evidence type="ECO:0000256" key="1">
    <source>
        <dbReference type="ARBA" id="ARBA00009437"/>
    </source>
</evidence>
<dbReference type="AlphaFoldDB" id="A0A099ETX8"/>
<dbReference type="CDD" id="cd08414">
    <property type="entry name" value="PBP2_LTTR_aromatics_like"/>
    <property type="match status" value="1"/>
</dbReference>